<dbReference type="PANTHER" id="PTHR21015:SF22">
    <property type="entry name" value="GLYCOSYLTRANSFERASE"/>
    <property type="match status" value="1"/>
</dbReference>
<evidence type="ECO:0000256" key="10">
    <source>
        <dbReference type="HAMAP-Rule" id="MF_00033"/>
    </source>
</evidence>
<keyword evidence="6 10" id="KW-0573">Peptidoglycan synthesis</keyword>
<dbReference type="AlphaFoldDB" id="L8XWZ2"/>
<comment type="caution">
    <text evidence="13">The sequence shown here is derived from an EMBL/GenBank/DDBJ whole genome shotgun (WGS) entry which is preliminary data.</text>
</comment>
<evidence type="ECO:0000259" key="12">
    <source>
        <dbReference type="Pfam" id="PF04101"/>
    </source>
</evidence>
<comment type="similarity">
    <text evidence="10">Belongs to the glycosyltransferase 28 family. MurG subfamily.</text>
</comment>
<dbReference type="PATRIC" id="fig|1261130.3.peg.1813"/>
<feature type="binding site" evidence="10">
    <location>
        <position position="293"/>
    </location>
    <ligand>
        <name>UDP-N-acetyl-alpha-D-glucosamine</name>
        <dbReference type="ChEBI" id="CHEBI:57705"/>
    </ligand>
</feature>
<dbReference type="GO" id="GO:0008360">
    <property type="term" value="P:regulation of cell shape"/>
    <property type="evidence" value="ECO:0007669"/>
    <property type="project" value="UniProtKB-KW"/>
</dbReference>
<dbReference type="Proteomes" id="UP000011617">
    <property type="component" value="Unassembled WGS sequence"/>
</dbReference>
<keyword evidence="5 10" id="KW-0133">Cell shape</keyword>
<keyword evidence="7 10" id="KW-0472">Membrane</keyword>
<keyword evidence="8 10" id="KW-0131">Cell cycle</keyword>
<dbReference type="NCBIfam" id="TIGR01133">
    <property type="entry name" value="murG"/>
    <property type="match status" value="1"/>
</dbReference>
<protein>
    <recommendedName>
        <fullName evidence="10">UDP-N-acetylglucosamine--N-acetylmuramyl-(pentapeptide) pyrophosphoryl-undecaprenol N-acetylglucosamine transferase</fullName>
        <ecNumber evidence="10">2.4.1.227</ecNumber>
    </recommendedName>
    <alternativeName>
        <fullName evidence="10">Undecaprenyl-PP-MurNAc-pentapeptide-UDPGlcNAc GlcNAc transferase</fullName>
    </alternativeName>
</protein>
<keyword evidence="3 10" id="KW-0328">Glycosyltransferase</keyword>
<dbReference type="EC" id="2.4.1.227" evidence="10"/>
<dbReference type="UniPathway" id="UPA00219"/>
<accession>L8XWZ2</accession>
<dbReference type="EMBL" id="AOBV01000014">
    <property type="protein sequence ID" value="ELV07334.1"/>
    <property type="molecule type" value="Genomic_DNA"/>
</dbReference>
<dbReference type="InterPro" id="IPR004276">
    <property type="entry name" value="GlycoTrans_28_N"/>
</dbReference>
<dbReference type="GO" id="GO:0050511">
    <property type="term" value="F:undecaprenyldiphospho-muramoylpentapeptide beta-N-acetylglucosaminyltransferase activity"/>
    <property type="evidence" value="ECO:0007669"/>
    <property type="project" value="UniProtKB-UniRule"/>
</dbReference>
<dbReference type="GO" id="GO:0051301">
    <property type="term" value="P:cell division"/>
    <property type="evidence" value="ECO:0007669"/>
    <property type="project" value="UniProtKB-KW"/>
</dbReference>
<comment type="catalytic activity">
    <reaction evidence="10">
        <text>di-trans,octa-cis-undecaprenyl diphospho-N-acetyl-alpha-D-muramoyl-L-alanyl-D-glutamyl-meso-2,6-diaminopimeloyl-D-alanyl-D-alanine + UDP-N-acetyl-alpha-D-glucosamine = di-trans,octa-cis-undecaprenyl diphospho-[N-acetyl-alpha-D-glucosaminyl-(1-&gt;4)]-N-acetyl-alpha-D-muramoyl-L-alanyl-D-glutamyl-meso-2,6-diaminopimeloyl-D-alanyl-D-alanine + UDP + H(+)</text>
        <dbReference type="Rhea" id="RHEA:31227"/>
        <dbReference type="ChEBI" id="CHEBI:15378"/>
        <dbReference type="ChEBI" id="CHEBI:57705"/>
        <dbReference type="ChEBI" id="CHEBI:58223"/>
        <dbReference type="ChEBI" id="CHEBI:61387"/>
        <dbReference type="ChEBI" id="CHEBI:61388"/>
        <dbReference type="EC" id="2.4.1.227"/>
    </reaction>
</comment>
<dbReference type="InterPro" id="IPR007235">
    <property type="entry name" value="Glyco_trans_28_C"/>
</dbReference>
<dbReference type="GO" id="GO:0071555">
    <property type="term" value="P:cell wall organization"/>
    <property type="evidence" value="ECO:0007669"/>
    <property type="project" value="UniProtKB-KW"/>
</dbReference>
<evidence type="ECO:0000256" key="9">
    <source>
        <dbReference type="ARBA" id="ARBA00023316"/>
    </source>
</evidence>
<comment type="pathway">
    <text evidence="10">Cell wall biogenesis; peptidoglycan biosynthesis.</text>
</comment>
<dbReference type="HOGENOM" id="CLU_037404_2_1_6"/>
<evidence type="ECO:0000313" key="14">
    <source>
        <dbReference type="Proteomes" id="UP000011617"/>
    </source>
</evidence>
<feature type="binding site" evidence="10">
    <location>
        <position position="129"/>
    </location>
    <ligand>
        <name>UDP-N-acetyl-alpha-D-glucosamine</name>
        <dbReference type="ChEBI" id="CHEBI:57705"/>
    </ligand>
</feature>
<reference evidence="13 14" key="1">
    <citation type="journal article" date="2013" name="Genome Announc.">
        <title>Complete Genome Sequence of Wohlfahrtiimonas chitiniclastica Strain SH04, Isolated from Chrysomya megacephala Collected from Pudong International Airport in China.</title>
        <authorList>
            <person name="Cao X.M."/>
            <person name="Chen T."/>
            <person name="Xu L.Z."/>
            <person name="Yao L.S."/>
            <person name="Qi J."/>
            <person name="Zhang X.L."/>
            <person name="Yan Q.L."/>
            <person name="Deng Y.H."/>
            <person name="Guo T.Y."/>
            <person name="Wang J."/>
            <person name="Hu K.X."/>
            <person name="Xu B.L."/>
        </authorList>
    </citation>
    <scope>NUCLEOTIDE SEQUENCE [LARGE SCALE GENOMIC DNA]</scope>
    <source>
        <strain evidence="13 14">SH04</strain>
    </source>
</reference>
<feature type="domain" description="Glycosyltransferase family 28 N-terminal" evidence="11">
    <location>
        <begin position="11"/>
        <end position="147"/>
    </location>
</feature>
<feature type="domain" description="Glycosyl transferase family 28 C-terminal" evidence="12">
    <location>
        <begin position="189"/>
        <end position="349"/>
    </location>
</feature>
<dbReference type="Pfam" id="PF04101">
    <property type="entry name" value="Glyco_tran_28_C"/>
    <property type="match status" value="1"/>
</dbReference>
<comment type="function">
    <text evidence="10">Cell wall formation. Catalyzes the transfer of a GlcNAc subunit on undecaprenyl-pyrophosphoryl-MurNAc-pentapeptide (lipid intermediate I) to form undecaprenyl-pyrophosphoryl-MurNAc-(pentapeptide)GlcNAc (lipid intermediate II).</text>
</comment>
<dbReference type="CDD" id="cd03785">
    <property type="entry name" value="GT28_MurG"/>
    <property type="match status" value="1"/>
</dbReference>
<feature type="binding site" evidence="10">
    <location>
        <position position="248"/>
    </location>
    <ligand>
        <name>UDP-N-acetyl-alpha-D-glucosamine</name>
        <dbReference type="ChEBI" id="CHEBI:57705"/>
    </ligand>
</feature>
<dbReference type="GO" id="GO:0009252">
    <property type="term" value="P:peptidoglycan biosynthetic process"/>
    <property type="evidence" value="ECO:0007669"/>
    <property type="project" value="UniProtKB-UniRule"/>
</dbReference>
<dbReference type="HAMAP" id="MF_00033">
    <property type="entry name" value="MurG"/>
    <property type="match status" value="1"/>
</dbReference>
<dbReference type="SUPFAM" id="SSF53756">
    <property type="entry name" value="UDP-Glycosyltransferase/glycogen phosphorylase"/>
    <property type="match status" value="1"/>
</dbReference>
<comment type="subcellular location">
    <subcellularLocation>
        <location evidence="10">Cell membrane</location>
        <topology evidence="10">Peripheral membrane protein</topology>
        <orientation evidence="10">Cytoplasmic side</orientation>
    </subcellularLocation>
</comment>
<evidence type="ECO:0000256" key="5">
    <source>
        <dbReference type="ARBA" id="ARBA00022960"/>
    </source>
</evidence>
<dbReference type="GO" id="GO:0005886">
    <property type="term" value="C:plasma membrane"/>
    <property type="evidence" value="ECO:0007669"/>
    <property type="project" value="UniProtKB-SubCell"/>
</dbReference>
<dbReference type="Gene3D" id="3.40.50.2000">
    <property type="entry name" value="Glycogen Phosphorylase B"/>
    <property type="match status" value="2"/>
</dbReference>
<proteinExistence type="inferred from homology"/>
<evidence type="ECO:0000256" key="3">
    <source>
        <dbReference type="ARBA" id="ARBA00022676"/>
    </source>
</evidence>
<evidence type="ECO:0000256" key="1">
    <source>
        <dbReference type="ARBA" id="ARBA00022475"/>
    </source>
</evidence>
<sequence>MKQQTAKQVDVVIMAGGTGGHIFPGLAVAEKLRAQGYSVAWLGAHGLETTLVPKHNIELYSLSIKGLRGNGLKGWLMLPFKMLKAVREAKAILKMLSPKCVIGFGGFASGPGGLAANALKIPLMIHEQNAVPGMTNRYLAKMSQHVMTGFPLPQWANSQYVGNPVREALFQLPNIQTRFAGHDANELRVLVVGGSQGSRFLNTIVPTVIAGSKRNIAVWHQTGQKLFDEANASWATTGVMPFRIAPFIEDMGEAYAWADIIICRAGALTLAELTAVGLGSILIPLPTAVDDHQRKNAAFLVQSDAAYCIDEKTFDAQQMITILDGITLERAQEMAENAHKNAKPKAVEEIAEAIERTF</sequence>
<evidence type="ECO:0000256" key="8">
    <source>
        <dbReference type="ARBA" id="ARBA00023306"/>
    </source>
</evidence>
<dbReference type="RefSeq" id="WP_008316758.1">
    <property type="nucleotide sequence ID" value="NZ_KB372785.1"/>
</dbReference>
<dbReference type="InterPro" id="IPR006009">
    <property type="entry name" value="GlcNAc_MurG"/>
</dbReference>
<comment type="caution">
    <text evidence="10">Lacks conserved residue(s) required for the propagation of feature annotation.</text>
</comment>
<feature type="binding site" evidence="10">
    <location>
        <position position="166"/>
    </location>
    <ligand>
        <name>UDP-N-acetyl-alpha-D-glucosamine</name>
        <dbReference type="ChEBI" id="CHEBI:57705"/>
    </ligand>
</feature>
<feature type="binding site" evidence="10">
    <location>
        <position position="195"/>
    </location>
    <ligand>
        <name>UDP-N-acetyl-alpha-D-glucosamine</name>
        <dbReference type="ChEBI" id="CHEBI:57705"/>
    </ligand>
</feature>
<keyword evidence="14" id="KW-1185">Reference proteome</keyword>
<keyword evidence="9 10" id="KW-0961">Cell wall biogenesis/degradation</keyword>
<evidence type="ECO:0000313" key="13">
    <source>
        <dbReference type="EMBL" id="ELV07334.1"/>
    </source>
</evidence>
<feature type="binding site" evidence="10">
    <location>
        <begin position="18"/>
        <end position="20"/>
    </location>
    <ligand>
        <name>UDP-N-acetyl-alpha-D-glucosamine</name>
        <dbReference type="ChEBI" id="CHEBI:57705"/>
    </ligand>
</feature>
<dbReference type="GO" id="GO:0005975">
    <property type="term" value="P:carbohydrate metabolic process"/>
    <property type="evidence" value="ECO:0007669"/>
    <property type="project" value="InterPro"/>
</dbReference>
<dbReference type="PANTHER" id="PTHR21015">
    <property type="entry name" value="UDP-N-ACETYLGLUCOSAMINE--N-ACETYLMURAMYL-(PENTAPEPTIDE) PYROPHOSPHORYL-UNDECAPRENOL N-ACETYLGLUCOSAMINE TRANSFERASE 1"/>
    <property type="match status" value="1"/>
</dbReference>
<evidence type="ECO:0000256" key="6">
    <source>
        <dbReference type="ARBA" id="ARBA00022984"/>
    </source>
</evidence>
<evidence type="ECO:0000256" key="7">
    <source>
        <dbReference type="ARBA" id="ARBA00023136"/>
    </source>
</evidence>
<evidence type="ECO:0000256" key="4">
    <source>
        <dbReference type="ARBA" id="ARBA00022679"/>
    </source>
</evidence>
<organism evidence="13 14">
    <name type="scientific">Wohlfahrtiimonas chitiniclastica SH04</name>
    <dbReference type="NCBI Taxonomy" id="1261130"/>
    <lineage>
        <taxon>Bacteria</taxon>
        <taxon>Pseudomonadati</taxon>
        <taxon>Pseudomonadota</taxon>
        <taxon>Gammaproteobacteria</taxon>
        <taxon>Cardiobacteriales</taxon>
        <taxon>Ignatzschineriaceae</taxon>
        <taxon>Wohlfahrtiimonas</taxon>
    </lineage>
</organism>
<dbReference type="Pfam" id="PF03033">
    <property type="entry name" value="Glyco_transf_28"/>
    <property type="match status" value="1"/>
</dbReference>
<dbReference type="GO" id="GO:0051991">
    <property type="term" value="F:UDP-N-acetyl-D-glucosamine:N-acetylmuramoyl-L-alanyl-D-glutamyl-meso-2,6-diaminopimelyl-D-alanyl-D-alanine-diphosphoundecaprenol 4-beta-N-acetylglucosaminlytransferase activity"/>
    <property type="evidence" value="ECO:0007669"/>
    <property type="project" value="RHEA"/>
</dbReference>
<gene>
    <name evidence="10" type="primary">murG</name>
    <name evidence="13" type="ORF">F387_01888</name>
</gene>
<keyword evidence="2 10" id="KW-0132">Cell division</keyword>
<name>L8XWZ2_9GAMM</name>
<evidence type="ECO:0000256" key="2">
    <source>
        <dbReference type="ARBA" id="ARBA00022618"/>
    </source>
</evidence>
<dbReference type="OrthoDB" id="9808936at2"/>
<keyword evidence="1 10" id="KW-1003">Cell membrane</keyword>
<evidence type="ECO:0000259" key="11">
    <source>
        <dbReference type="Pfam" id="PF03033"/>
    </source>
</evidence>
<keyword evidence="4 10" id="KW-0808">Transferase</keyword>